<protein>
    <submittedName>
        <fullName evidence="1">AraC family transcriptional regulator</fullName>
    </submittedName>
</protein>
<gene>
    <name evidence="1" type="ORF">WKI58_00420</name>
</gene>
<accession>A0ACC6Q995</accession>
<name>A0ACC6Q995_9ACTN</name>
<keyword evidence="2" id="KW-1185">Reference proteome</keyword>
<sequence>MANDAEVKIARNSWQGRGAMGVRDASRAQPSRRCPPLNVRKSAEKKHVHEHVRSGKGEWCRRLVSQWRGIAQPVLLPLELLARTAEVGPNVSQWPGLTTYRFTLPQNSQWSESQSLALYCVLQGRKRVIANGDEYQFNALSYSLIARGLRFESDIVEASVENPYLSFVLQIDPAIVRAVSSRICRSAHGEDQGGM</sequence>
<dbReference type="Proteomes" id="UP001375539">
    <property type="component" value="Unassembled WGS sequence"/>
</dbReference>
<evidence type="ECO:0000313" key="2">
    <source>
        <dbReference type="Proteomes" id="UP001375539"/>
    </source>
</evidence>
<proteinExistence type="predicted"/>
<dbReference type="EMBL" id="JBBKAI010000002">
    <property type="protein sequence ID" value="MEJ8655013.1"/>
    <property type="molecule type" value="Genomic_DNA"/>
</dbReference>
<comment type="caution">
    <text evidence="1">The sequence shown here is derived from an EMBL/GenBank/DDBJ whole genome shotgun (WGS) entry which is preliminary data.</text>
</comment>
<reference evidence="1" key="1">
    <citation type="submission" date="2024-03" db="EMBL/GenBank/DDBJ databases">
        <title>Novel Streptomyces species of biotechnological and ecological value are a feature of Machair soil.</title>
        <authorList>
            <person name="Prole J.R."/>
            <person name="Goodfellow M."/>
            <person name="Allenby N."/>
            <person name="Ward A.C."/>
        </authorList>
    </citation>
    <scope>NUCLEOTIDE SEQUENCE</scope>
    <source>
        <strain evidence="1">MS1.AVA.4</strain>
    </source>
</reference>
<organism evidence="1 2">
    <name type="scientific">Streptomyces pratisoli</name>
    <dbReference type="NCBI Taxonomy" id="3139917"/>
    <lineage>
        <taxon>Bacteria</taxon>
        <taxon>Bacillati</taxon>
        <taxon>Actinomycetota</taxon>
        <taxon>Actinomycetes</taxon>
        <taxon>Kitasatosporales</taxon>
        <taxon>Streptomycetaceae</taxon>
        <taxon>Streptomyces</taxon>
    </lineage>
</organism>
<evidence type="ECO:0000313" key="1">
    <source>
        <dbReference type="EMBL" id="MEJ8655013.1"/>
    </source>
</evidence>